<dbReference type="AlphaFoldDB" id="A0A6J3JR33"/>
<protein>
    <submittedName>
        <fullName evidence="3">Uncharacterized protein LOC117230199</fullName>
    </submittedName>
</protein>
<keyword evidence="2" id="KW-1185">Reference proteome</keyword>
<gene>
    <name evidence="3" type="primary">LOC117230199</name>
</gene>
<evidence type="ECO:0000256" key="1">
    <source>
        <dbReference type="SAM" id="MobiDB-lite"/>
    </source>
</evidence>
<accession>A0A6J3JR33</accession>
<reference evidence="3" key="1">
    <citation type="submission" date="2025-08" db="UniProtKB">
        <authorList>
            <consortium name="RefSeq"/>
        </authorList>
    </citation>
    <scope>IDENTIFICATION</scope>
    <source>
        <tissue evidence="3">Muscle</tissue>
    </source>
</reference>
<sequence length="131" mass="15702">MDLVYVPEILTYGFFRAPQYRDYEQPWNKDYFNCGKTTQVHSQRLPQQHHEQKAFSKENCYLCRENKRRSLAAYIREKSRRNSCQEIHEEEEERDCTDTKEGITKTDKKTSKKVLENNGCIKMDNITKNVK</sequence>
<dbReference type="GeneID" id="117230199"/>
<feature type="compositionally biased region" description="Basic and acidic residues" evidence="1">
    <location>
        <begin position="96"/>
        <end position="111"/>
    </location>
</feature>
<proteinExistence type="predicted"/>
<dbReference type="RefSeq" id="XP_033343243.1">
    <property type="nucleotide sequence ID" value="XM_033487352.1"/>
</dbReference>
<evidence type="ECO:0000313" key="3">
    <source>
        <dbReference type="RefSeq" id="XP_033343243.1"/>
    </source>
</evidence>
<name>A0A6J3JR33_9HYME</name>
<dbReference type="Proteomes" id="UP000504631">
    <property type="component" value="Unplaced"/>
</dbReference>
<feature type="region of interest" description="Disordered" evidence="1">
    <location>
        <begin position="87"/>
        <end position="111"/>
    </location>
</feature>
<organism evidence="2 3">
    <name type="scientific">Bombus vosnesenskii</name>
    <dbReference type="NCBI Taxonomy" id="207650"/>
    <lineage>
        <taxon>Eukaryota</taxon>
        <taxon>Metazoa</taxon>
        <taxon>Ecdysozoa</taxon>
        <taxon>Arthropoda</taxon>
        <taxon>Hexapoda</taxon>
        <taxon>Insecta</taxon>
        <taxon>Pterygota</taxon>
        <taxon>Neoptera</taxon>
        <taxon>Endopterygota</taxon>
        <taxon>Hymenoptera</taxon>
        <taxon>Apocrita</taxon>
        <taxon>Aculeata</taxon>
        <taxon>Apoidea</taxon>
        <taxon>Anthophila</taxon>
        <taxon>Apidae</taxon>
        <taxon>Bombus</taxon>
        <taxon>Pyrobombus</taxon>
    </lineage>
</organism>
<dbReference type="KEGG" id="bvk:117230199"/>
<evidence type="ECO:0000313" key="2">
    <source>
        <dbReference type="Proteomes" id="UP000504631"/>
    </source>
</evidence>